<feature type="signal peptide" evidence="1">
    <location>
        <begin position="1"/>
        <end position="23"/>
    </location>
</feature>
<feature type="chain" id="PRO_5016770518" evidence="1">
    <location>
        <begin position="24"/>
        <end position="164"/>
    </location>
</feature>
<evidence type="ECO:0000313" key="2">
    <source>
        <dbReference type="EMBL" id="RDX43654.1"/>
    </source>
</evidence>
<accession>A0A371CTL1</accession>
<dbReference type="Proteomes" id="UP000256964">
    <property type="component" value="Unassembled WGS sequence"/>
</dbReference>
<dbReference type="STRING" id="139420.A0A371CTL1"/>
<dbReference type="AlphaFoldDB" id="A0A371CTL1"/>
<gene>
    <name evidence="2" type="ORF">OH76DRAFT_1185810</name>
</gene>
<protein>
    <submittedName>
        <fullName evidence="2">Uncharacterized protein</fullName>
    </submittedName>
</protein>
<sequence>MFSKSLVACLSLPLLLAPYVVNADIVSLYIPDTPGLAMSADILGVDGSQTTWRLSPGQPSGTLSITDFPVATMVEGPDSVHFVEDGDGIHAQADCGIKNGVAVCTAVLSGSAVVATLPVTTETVSEKAFAVQVTGIPKNGASRIAGSSLGVAGVVAGVMYGVMF</sequence>
<dbReference type="EMBL" id="KZ857461">
    <property type="protein sequence ID" value="RDX43654.1"/>
    <property type="molecule type" value="Genomic_DNA"/>
</dbReference>
<keyword evidence="1" id="KW-0732">Signal</keyword>
<reference evidence="2 3" key="1">
    <citation type="journal article" date="2018" name="Biotechnol. Biofuels">
        <title>Integrative visual omics of the white-rot fungus Polyporus brumalis exposes the biotechnological potential of its oxidative enzymes for delignifying raw plant biomass.</title>
        <authorList>
            <person name="Miyauchi S."/>
            <person name="Rancon A."/>
            <person name="Drula E."/>
            <person name="Hage H."/>
            <person name="Chaduli D."/>
            <person name="Favel A."/>
            <person name="Grisel S."/>
            <person name="Henrissat B."/>
            <person name="Herpoel-Gimbert I."/>
            <person name="Ruiz-Duenas F.J."/>
            <person name="Chevret D."/>
            <person name="Hainaut M."/>
            <person name="Lin J."/>
            <person name="Wang M."/>
            <person name="Pangilinan J."/>
            <person name="Lipzen A."/>
            <person name="Lesage-Meessen L."/>
            <person name="Navarro D."/>
            <person name="Riley R."/>
            <person name="Grigoriev I.V."/>
            <person name="Zhou S."/>
            <person name="Raouche S."/>
            <person name="Rosso M.N."/>
        </authorList>
    </citation>
    <scope>NUCLEOTIDE SEQUENCE [LARGE SCALE GENOMIC DNA]</scope>
    <source>
        <strain evidence="2 3">BRFM 1820</strain>
    </source>
</reference>
<evidence type="ECO:0000313" key="3">
    <source>
        <dbReference type="Proteomes" id="UP000256964"/>
    </source>
</evidence>
<evidence type="ECO:0000256" key="1">
    <source>
        <dbReference type="SAM" id="SignalP"/>
    </source>
</evidence>
<organism evidence="2 3">
    <name type="scientific">Lentinus brumalis</name>
    <dbReference type="NCBI Taxonomy" id="2498619"/>
    <lineage>
        <taxon>Eukaryota</taxon>
        <taxon>Fungi</taxon>
        <taxon>Dikarya</taxon>
        <taxon>Basidiomycota</taxon>
        <taxon>Agaricomycotina</taxon>
        <taxon>Agaricomycetes</taxon>
        <taxon>Polyporales</taxon>
        <taxon>Polyporaceae</taxon>
        <taxon>Lentinus</taxon>
    </lineage>
</organism>
<name>A0A371CTL1_9APHY</name>
<proteinExistence type="predicted"/>
<dbReference type="OrthoDB" id="4991875at2759"/>
<keyword evidence="3" id="KW-1185">Reference proteome</keyword>